<dbReference type="PANTHER" id="PTHR21327">
    <property type="entry name" value="GTP CYCLOHYDROLASE II-RELATED"/>
    <property type="match status" value="1"/>
</dbReference>
<name>A0A518CL90_9PLAN</name>
<dbReference type="EMBL" id="CP036281">
    <property type="protein sequence ID" value="QDU79998.1"/>
    <property type="molecule type" value="Genomic_DNA"/>
</dbReference>
<dbReference type="InterPro" id="IPR032677">
    <property type="entry name" value="GTP_cyclohydro_II"/>
</dbReference>
<dbReference type="SUPFAM" id="SSF142695">
    <property type="entry name" value="RibA-like"/>
    <property type="match status" value="1"/>
</dbReference>
<dbReference type="GO" id="GO:0005829">
    <property type="term" value="C:cytosol"/>
    <property type="evidence" value="ECO:0007669"/>
    <property type="project" value="TreeGrafter"/>
</dbReference>
<comment type="function">
    <text evidence="13 15">Catalyzes the conversion of GTP to 2,5-diamino-6-ribosylamino-4(3H)-pyrimidinone 5'-phosphate (DARP), formate and pyrophosphate.</text>
</comment>
<keyword evidence="9 15" id="KW-0547">Nucleotide-binding</keyword>
<comment type="catalytic activity">
    <reaction evidence="1">
        <text>D-ribulose 5-phosphate = (2S)-2-hydroxy-3-oxobutyl phosphate + formate + H(+)</text>
        <dbReference type="Rhea" id="RHEA:18457"/>
        <dbReference type="ChEBI" id="CHEBI:15378"/>
        <dbReference type="ChEBI" id="CHEBI:15740"/>
        <dbReference type="ChEBI" id="CHEBI:58121"/>
        <dbReference type="ChEBI" id="CHEBI:58830"/>
        <dbReference type="EC" id="4.1.99.12"/>
    </reaction>
</comment>
<dbReference type="Pfam" id="PF00926">
    <property type="entry name" value="DHBP_synthase"/>
    <property type="match status" value="1"/>
</dbReference>
<evidence type="ECO:0000256" key="1">
    <source>
        <dbReference type="ARBA" id="ARBA00000141"/>
    </source>
</evidence>
<evidence type="ECO:0000256" key="15">
    <source>
        <dbReference type="HAMAP-Rule" id="MF_00179"/>
    </source>
</evidence>
<comment type="similarity">
    <text evidence="6">In the C-terminal section; belongs to the GTP cyclohydrolase II family.</text>
</comment>
<accession>A0A518CL90</accession>
<feature type="binding site" evidence="15">
    <location>
        <begin position="290"/>
        <end position="294"/>
    </location>
    <ligand>
        <name>GTP</name>
        <dbReference type="ChEBI" id="CHEBI:37565"/>
    </ligand>
</feature>
<dbReference type="GO" id="GO:0008270">
    <property type="term" value="F:zinc ion binding"/>
    <property type="evidence" value="ECO:0007669"/>
    <property type="project" value="UniProtKB-UniRule"/>
</dbReference>
<keyword evidence="18" id="KW-1185">Reference proteome</keyword>
<evidence type="ECO:0000256" key="12">
    <source>
        <dbReference type="ARBA" id="ARBA00023134"/>
    </source>
</evidence>
<evidence type="ECO:0000256" key="8">
    <source>
        <dbReference type="ARBA" id="ARBA00022723"/>
    </source>
</evidence>
<comment type="pathway">
    <text evidence="3 15">Cofactor biosynthesis; riboflavin biosynthesis; 5-amino-6-(D-ribitylamino)uracil from GTP: step 1/4.</text>
</comment>
<feature type="binding site" evidence="15">
    <location>
        <begin position="333"/>
        <end position="335"/>
    </location>
    <ligand>
        <name>GTP</name>
        <dbReference type="ChEBI" id="CHEBI:37565"/>
    </ligand>
</feature>
<evidence type="ECO:0000313" key="18">
    <source>
        <dbReference type="Proteomes" id="UP000317178"/>
    </source>
</evidence>
<keyword evidence="10 15" id="KW-0378">Hydrolase</keyword>
<comment type="similarity">
    <text evidence="15">Belongs to the GTP cyclohydrolase II family.</text>
</comment>
<dbReference type="InterPro" id="IPR036144">
    <property type="entry name" value="RibA-like_sf"/>
</dbReference>
<evidence type="ECO:0000256" key="2">
    <source>
        <dbReference type="ARBA" id="ARBA00002284"/>
    </source>
</evidence>
<feature type="binding site" evidence="15">
    <location>
        <position position="306"/>
    </location>
    <ligand>
        <name>Zn(2+)</name>
        <dbReference type="ChEBI" id="CHEBI:29105"/>
        <note>catalytic</note>
    </ligand>
</feature>
<keyword evidence="7 15" id="KW-0686">Riboflavin biosynthesis</keyword>
<dbReference type="FunFam" id="3.40.50.10990:FF:000001">
    <property type="entry name" value="Riboflavin biosynthesis protein RibBA"/>
    <property type="match status" value="1"/>
</dbReference>
<dbReference type="NCBIfam" id="TIGR00505">
    <property type="entry name" value="ribA"/>
    <property type="match status" value="1"/>
</dbReference>
<evidence type="ECO:0000259" key="16">
    <source>
        <dbReference type="Pfam" id="PF00925"/>
    </source>
</evidence>
<dbReference type="InterPro" id="IPR000422">
    <property type="entry name" value="DHBP_synthase_RibB"/>
</dbReference>
<dbReference type="Gene3D" id="3.90.870.10">
    <property type="entry name" value="DHBP synthase"/>
    <property type="match status" value="1"/>
</dbReference>
<feature type="binding site" evidence="15">
    <location>
        <position position="395"/>
    </location>
    <ligand>
        <name>GTP</name>
        <dbReference type="ChEBI" id="CHEBI:37565"/>
    </ligand>
</feature>
<protein>
    <recommendedName>
        <fullName evidence="15">GTP cyclohydrolase-2</fullName>
        <ecNumber evidence="15">3.5.4.25</ecNumber>
    </recommendedName>
    <alternativeName>
        <fullName evidence="15">GTP cyclohydrolase II</fullName>
    </alternativeName>
</protein>
<feature type="binding site" evidence="15">
    <location>
        <position position="355"/>
    </location>
    <ligand>
        <name>GTP</name>
        <dbReference type="ChEBI" id="CHEBI:37565"/>
    </ligand>
</feature>
<dbReference type="PANTHER" id="PTHR21327:SF18">
    <property type="entry name" value="3,4-DIHYDROXY-2-BUTANONE 4-PHOSPHATE SYNTHASE"/>
    <property type="match status" value="1"/>
</dbReference>
<evidence type="ECO:0000256" key="7">
    <source>
        <dbReference type="ARBA" id="ARBA00022619"/>
    </source>
</evidence>
<evidence type="ECO:0000256" key="9">
    <source>
        <dbReference type="ARBA" id="ARBA00022741"/>
    </source>
</evidence>
<dbReference type="KEGG" id="plon:Pla110_17200"/>
<dbReference type="InterPro" id="IPR000926">
    <property type="entry name" value="RibA"/>
</dbReference>
<keyword evidence="11 15" id="KW-0862">Zinc</keyword>
<comment type="pathway">
    <text evidence="4">Cofactor biosynthesis; riboflavin biosynthesis; 2-hydroxy-3-oxobutyl phosphate from D-ribulose 5-phosphate: step 1/1.</text>
</comment>
<feature type="binding site" evidence="15">
    <location>
        <position position="311"/>
    </location>
    <ligand>
        <name>GTP</name>
        <dbReference type="ChEBI" id="CHEBI:37565"/>
    </ligand>
</feature>
<keyword evidence="12 15" id="KW-0342">GTP-binding</keyword>
<keyword evidence="8 15" id="KW-0479">Metal-binding</keyword>
<dbReference type="InterPro" id="IPR017945">
    <property type="entry name" value="DHBP_synth_RibB-like_a/b_dom"/>
</dbReference>
<dbReference type="UniPathway" id="UPA00275">
    <property type="reaction ID" value="UER00399"/>
</dbReference>
<feature type="binding site" evidence="15">
    <location>
        <position position="295"/>
    </location>
    <ligand>
        <name>Zn(2+)</name>
        <dbReference type="ChEBI" id="CHEBI:29105"/>
        <note>catalytic</note>
    </ligand>
</feature>
<comment type="cofactor">
    <cofactor evidence="15">
        <name>Zn(2+)</name>
        <dbReference type="ChEBI" id="CHEBI:29105"/>
    </cofactor>
    <text evidence="15">Binds 1 zinc ion per subunit.</text>
</comment>
<feature type="binding site" evidence="15">
    <location>
        <position position="308"/>
    </location>
    <ligand>
        <name>Zn(2+)</name>
        <dbReference type="ChEBI" id="CHEBI:29105"/>
        <note>catalytic</note>
    </ligand>
</feature>
<dbReference type="EC" id="3.5.4.25" evidence="15"/>
<feature type="binding site" evidence="15">
    <location>
        <position position="390"/>
    </location>
    <ligand>
        <name>GTP</name>
        <dbReference type="ChEBI" id="CHEBI:37565"/>
    </ligand>
</feature>
<evidence type="ECO:0000256" key="10">
    <source>
        <dbReference type="ARBA" id="ARBA00022801"/>
    </source>
</evidence>
<feature type="active site" description="Proton acceptor" evidence="15">
    <location>
        <position position="367"/>
    </location>
</feature>
<organism evidence="17 18">
    <name type="scientific">Polystyrenella longa</name>
    <dbReference type="NCBI Taxonomy" id="2528007"/>
    <lineage>
        <taxon>Bacteria</taxon>
        <taxon>Pseudomonadati</taxon>
        <taxon>Planctomycetota</taxon>
        <taxon>Planctomycetia</taxon>
        <taxon>Planctomycetales</taxon>
        <taxon>Planctomycetaceae</taxon>
        <taxon>Polystyrenella</taxon>
    </lineage>
</organism>
<comment type="catalytic activity">
    <reaction evidence="14 15">
        <text>GTP + 4 H2O = 2,5-diamino-6-hydroxy-4-(5-phosphoribosylamino)-pyrimidine + formate + 2 phosphate + 3 H(+)</text>
        <dbReference type="Rhea" id="RHEA:23704"/>
        <dbReference type="ChEBI" id="CHEBI:15377"/>
        <dbReference type="ChEBI" id="CHEBI:15378"/>
        <dbReference type="ChEBI" id="CHEBI:15740"/>
        <dbReference type="ChEBI" id="CHEBI:37565"/>
        <dbReference type="ChEBI" id="CHEBI:43474"/>
        <dbReference type="ChEBI" id="CHEBI:58614"/>
        <dbReference type="EC" id="3.5.4.25"/>
    </reaction>
</comment>
<evidence type="ECO:0000256" key="13">
    <source>
        <dbReference type="ARBA" id="ARBA00043932"/>
    </source>
</evidence>
<gene>
    <name evidence="17" type="primary">ribBA</name>
    <name evidence="15" type="synonym">ribA</name>
    <name evidence="17" type="ORF">Pla110_17200</name>
</gene>
<reference evidence="17 18" key="1">
    <citation type="submission" date="2019-02" db="EMBL/GenBank/DDBJ databases">
        <title>Deep-cultivation of Planctomycetes and their phenomic and genomic characterization uncovers novel biology.</title>
        <authorList>
            <person name="Wiegand S."/>
            <person name="Jogler M."/>
            <person name="Boedeker C."/>
            <person name="Pinto D."/>
            <person name="Vollmers J."/>
            <person name="Rivas-Marin E."/>
            <person name="Kohn T."/>
            <person name="Peeters S.H."/>
            <person name="Heuer A."/>
            <person name="Rast P."/>
            <person name="Oberbeckmann S."/>
            <person name="Bunk B."/>
            <person name="Jeske O."/>
            <person name="Meyerdierks A."/>
            <person name="Storesund J.E."/>
            <person name="Kallscheuer N."/>
            <person name="Luecker S."/>
            <person name="Lage O.M."/>
            <person name="Pohl T."/>
            <person name="Merkel B.J."/>
            <person name="Hornburger P."/>
            <person name="Mueller R.-W."/>
            <person name="Bruemmer F."/>
            <person name="Labrenz M."/>
            <person name="Spormann A.M."/>
            <person name="Op den Camp H."/>
            <person name="Overmann J."/>
            <person name="Amann R."/>
            <person name="Jetten M.S.M."/>
            <person name="Mascher T."/>
            <person name="Medema M.H."/>
            <person name="Devos D.P."/>
            <person name="Kaster A.-K."/>
            <person name="Ovreas L."/>
            <person name="Rohde M."/>
            <person name="Galperin M.Y."/>
            <person name="Jogler C."/>
        </authorList>
    </citation>
    <scope>NUCLEOTIDE SEQUENCE [LARGE SCALE GENOMIC DNA]</scope>
    <source>
        <strain evidence="17 18">Pla110</strain>
    </source>
</reference>
<feature type="domain" description="GTP cyclohydrolase II" evidence="16">
    <location>
        <begin position="247"/>
        <end position="413"/>
    </location>
</feature>
<dbReference type="NCBIfam" id="TIGR00506">
    <property type="entry name" value="ribB"/>
    <property type="match status" value="1"/>
</dbReference>
<dbReference type="SUPFAM" id="SSF55821">
    <property type="entry name" value="YrdC/RibB"/>
    <property type="match status" value="1"/>
</dbReference>
<dbReference type="Proteomes" id="UP000317178">
    <property type="component" value="Chromosome"/>
</dbReference>
<feature type="active site" description="Nucleophile" evidence="15">
    <location>
        <position position="369"/>
    </location>
</feature>
<evidence type="ECO:0000256" key="3">
    <source>
        <dbReference type="ARBA" id="ARBA00004853"/>
    </source>
</evidence>
<evidence type="ECO:0000256" key="5">
    <source>
        <dbReference type="ARBA" id="ARBA00005520"/>
    </source>
</evidence>
<dbReference type="NCBIfam" id="NF001591">
    <property type="entry name" value="PRK00393.1"/>
    <property type="match status" value="1"/>
</dbReference>
<comment type="function">
    <text evidence="2">Catalyzes the conversion of D-ribulose 5-phosphate to formate and 3,4-dihydroxy-2-butanone 4-phosphate.</text>
</comment>
<dbReference type="GO" id="GO:0003935">
    <property type="term" value="F:GTP cyclohydrolase II activity"/>
    <property type="evidence" value="ECO:0007669"/>
    <property type="project" value="UniProtKB-UniRule"/>
</dbReference>
<evidence type="ECO:0000256" key="14">
    <source>
        <dbReference type="ARBA" id="ARBA00049295"/>
    </source>
</evidence>
<dbReference type="HAMAP" id="MF_00179">
    <property type="entry name" value="RibA"/>
    <property type="match status" value="1"/>
</dbReference>
<dbReference type="PIRSF" id="PIRSF001259">
    <property type="entry name" value="RibA"/>
    <property type="match status" value="1"/>
</dbReference>
<dbReference type="Gene3D" id="3.40.50.10990">
    <property type="entry name" value="GTP cyclohydrolase II"/>
    <property type="match status" value="1"/>
</dbReference>
<evidence type="ECO:0000313" key="17">
    <source>
        <dbReference type="EMBL" id="QDU79998.1"/>
    </source>
</evidence>
<sequence length="438" mass="48768">MRKGLRADFETRCFTSVELHGLQSDPRMSDNEQDSSKFNSVEEAIQAIKAGRLVIVIDDADRENEGDFICAAESITPEQVDFMLSKGKGVLCVPMIEETAVRLHLQSAVQEQNNTAPHRTPFLTPVDHIDAGSGVSLRNRALTIRELANPHADASNFVRPGHINTLLAKEGGVLRRAGHTEATIDLMRLAGRRSVGVLIEICEPDGENMASIDQLVKISQEYDIPIITIENLIRYRRIREQLLHRDADVVLPTREYGEPRLLGYRVDHEDQEPIAIVWGDLSSVEAPLVRMHSSCFTGDLVDSLRCDCGDQLHMAMGMIYKEGVGAVVYLPQEGRGIGLLAKLKAYELQDQGMDTVEANLKLGFKADLRDYMVGLQILKDLGLSKIRLLTNNPKKTSASVYDGVDIHVVEQVPIVAPPEKHREHYMNTKRDKMGHALP</sequence>
<evidence type="ECO:0000256" key="4">
    <source>
        <dbReference type="ARBA" id="ARBA00004904"/>
    </source>
</evidence>
<dbReference type="GO" id="GO:0008686">
    <property type="term" value="F:3,4-dihydroxy-2-butanone-4-phosphate synthase activity"/>
    <property type="evidence" value="ECO:0007669"/>
    <property type="project" value="UniProtKB-EC"/>
</dbReference>
<evidence type="ECO:0000256" key="11">
    <source>
        <dbReference type="ARBA" id="ARBA00022833"/>
    </source>
</evidence>
<evidence type="ECO:0000256" key="6">
    <source>
        <dbReference type="ARBA" id="ARBA00008976"/>
    </source>
</evidence>
<proteinExistence type="inferred from homology"/>
<dbReference type="CDD" id="cd00641">
    <property type="entry name" value="GTP_cyclohydro2"/>
    <property type="match status" value="1"/>
</dbReference>
<dbReference type="GO" id="GO:0005525">
    <property type="term" value="F:GTP binding"/>
    <property type="evidence" value="ECO:0007669"/>
    <property type="project" value="UniProtKB-KW"/>
</dbReference>
<dbReference type="Pfam" id="PF00925">
    <property type="entry name" value="GTP_cyclohydro2"/>
    <property type="match status" value="1"/>
</dbReference>
<dbReference type="GO" id="GO:0009231">
    <property type="term" value="P:riboflavin biosynthetic process"/>
    <property type="evidence" value="ECO:0007669"/>
    <property type="project" value="UniProtKB-UniRule"/>
</dbReference>
<comment type="similarity">
    <text evidence="5">In the N-terminal section; belongs to the DHBP synthase family.</text>
</comment>
<dbReference type="AlphaFoldDB" id="A0A518CL90"/>